<name>A0A1F7GUS8_9BACT</name>
<sequence>MDLEETLPHPTTIEEAAERDPIGSRYVELVSQAHGLYGDRAYIVDYPDKDTFDPAVLHPSLPVVPADGRTLAQLLQELTAFDSQIPATGNRNAALHMRLRGLEALLRGVENPVEFSPSEVARIAYGFDPREIPRVTRALRTERVNEMYQALPPDKRPKKVDPLGIQDARALFLNSLRAGVVVDEDEAVRATYFGTAREIIEERAAKLGVVLPDVDFQVRFTSRGGEDFFYLFHPEKPQLTAHLKREPNLYPLPTQTIWLLAHEYGHNIHFRRMFEHAIRDIRTEDAIYSVGPQAVSEGLAEAFPRLLFPDAQSYYDAVRELYRGIKLDVNEDHLRHICNFMYREGLDLTRLALKDKVEWNEYIAHERNAKQHGVAQADAKFVESYQQAFLTNVNFAQRRLQILKFYGPYVFVYAFYRPWVWKQLEGAEDKVAKLLELCDEVPTSVGNMKDYV</sequence>
<evidence type="ECO:0000313" key="2">
    <source>
        <dbReference type="Proteomes" id="UP000177159"/>
    </source>
</evidence>
<gene>
    <name evidence="1" type="ORF">A3C24_05385</name>
</gene>
<organism evidence="1 2">
    <name type="scientific">Candidatus Roizmanbacteria bacterium RIFCSPHIGHO2_02_FULL_37_24</name>
    <dbReference type="NCBI Taxonomy" id="1802037"/>
    <lineage>
        <taxon>Bacteria</taxon>
        <taxon>Candidatus Roizmaniibacteriota</taxon>
    </lineage>
</organism>
<evidence type="ECO:0000313" key="1">
    <source>
        <dbReference type="EMBL" id="OGK22565.1"/>
    </source>
</evidence>
<dbReference type="Proteomes" id="UP000177159">
    <property type="component" value="Unassembled WGS sequence"/>
</dbReference>
<protein>
    <submittedName>
        <fullName evidence="1">Uncharacterized protein</fullName>
    </submittedName>
</protein>
<accession>A0A1F7GUS8</accession>
<dbReference type="EMBL" id="MFZM01000041">
    <property type="protein sequence ID" value="OGK22565.1"/>
    <property type="molecule type" value="Genomic_DNA"/>
</dbReference>
<dbReference type="AlphaFoldDB" id="A0A1F7GUS8"/>
<reference evidence="1 2" key="1">
    <citation type="journal article" date="2016" name="Nat. Commun.">
        <title>Thousands of microbial genomes shed light on interconnected biogeochemical processes in an aquifer system.</title>
        <authorList>
            <person name="Anantharaman K."/>
            <person name="Brown C.T."/>
            <person name="Hug L.A."/>
            <person name="Sharon I."/>
            <person name="Castelle C.J."/>
            <person name="Probst A.J."/>
            <person name="Thomas B.C."/>
            <person name="Singh A."/>
            <person name="Wilkins M.J."/>
            <person name="Karaoz U."/>
            <person name="Brodie E.L."/>
            <person name="Williams K.H."/>
            <person name="Hubbard S.S."/>
            <person name="Banfield J.F."/>
        </authorList>
    </citation>
    <scope>NUCLEOTIDE SEQUENCE [LARGE SCALE GENOMIC DNA]</scope>
</reference>
<comment type="caution">
    <text evidence="1">The sequence shown here is derived from an EMBL/GenBank/DDBJ whole genome shotgun (WGS) entry which is preliminary data.</text>
</comment>
<proteinExistence type="predicted"/>